<comment type="caution">
    <text evidence="3">The sequence shown here is derived from an EMBL/GenBank/DDBJ whole genome shotgun (WGS) entry which is preliminary data.</text>
</comment>
<dbReference type="Proteomes" id="UP000215902">
    <property type="component" value="Unassembled WGS sequence"/>
</dbReference>
<organism evidence="3 4">
    <name type="scientific">Macrostomum lignano</name>
    <dbReference type="NCBI Taxonomy" id="282301"/>
    <lineage>
        <taxon>Eukaryota</taxon>
        <taxon>Metazoa</taxon>
        <taxon>Spiralia</taxon>
        <taxon>Lophotrochozoa</taxon>
        <taxon>Platyhelminthes</taxon>
        <taxon>Rhabditophora</taxon>
        <taxon>Macrostomorpha</taxon>
        <taxon>Macrostomida</taxon>
        <taxon>Macrostomidae</taxon>
        <taxon>Macrostomum</taxon>
    </lineage>
</organism>
<accession>A0A267H071</accession>
<reference evidence="3 4" key="1">
    <citation type="submission" date="2017-06" db="EMBL/GenBank/DDBJ databases">
        <title>A platform for efficient transgenesis in Macrostomum lignano, a flatworm model organism for stem cell research.</title>
        <authorList>
            <person name="Berezikov E."/>
        </authorList>
    </citation>
    <scope>NUCLEOTIDE SEQUENCE [LARGE SCALE GENOMIC DNA]</scope>
    <source>
        <strain evidence="3">DV1</strain>
        <tissue evidence="3">Whole organism</tissue>
    </source>
</reference>
<feature type="compositionally biased region" description="Polar residues" evidence="2">
    <location>
        <begin position="294"/>
        <end position="305"/>
    </location>
</feature>
<feature type="coiled-coil region" evidence="1">
    <location>
        <begin position="44"/>
        <end position="71"/>
    </location>
</feature>
<feature type="non-terminal residue" evidence="3">
    <location>
        <position position="1"/>
    </location>
</feature>
<evidence type="ECO:0000256" key="2">
    <source>
        <dbReference type="SAM" id="MobiDB-lite"/>
    </source>
</evidence>
<gene>
    <name evidence="3" type="ORF">BOX15_Mlig014368g2</name>
</gene>
<proteinExistence type="predicted"/>
<dbReference type="OrthoDB" id="295078at2759"/>
<evidence type="ECO:0000313" key="4">
    <source>
        <dbReference type="Proteomes" id="UP000215902"/>
    </source>
</evidence>
<sequence>SSSQKPPADKCGDAPRAAAGSESADPDGALLTAQLEACDARALQRESEARSRQLEAESVRLAEELAGLQEELVTIKMREAEGSLRLRDLQQQQQQQSSGASSCPQCRELRHRLMQAEAEHQLCAGRLSRAWQGRDRAEQLLAESAEREKALRNELREAERRLAQAEAARREEQVLWRLKETERSADLAQRVARLECEQAEEVAAAKIIGASAASNPSRAGGSSAAAASSANNRLGILRGKWKDLPESIMTDSIGPLEELCFVPDDPLITSIYMGSGSEKASQAPASMSASQISFDMQHQQQSQKH</sequence>
<protein>
    <submittedName>
        <fullName evidence="3">Uncharacterized protein</fullName>
    </submittedName>
</protein>
<dbReference type="STRING" id="282301.A0A267H071"/>
<dbReference type="EMBL" id="NIVC01000080">
    <property type="protein sequence ID" value="PAA91700.1"/>
    <property type="molecule type" value="Genomic_DNA"/>
</dbReference>
<feature type="coiled-coil region" evidence="1">
    <location>
        <begin position="134"/>
        <end position="175"/>
    </location>
</feature>
<dbReference type="AlphaFoldDB" id="A0A267H071"/>
<evidence type="ECO:0000313" key="3">
    <source>
        <dbReference type="EMBL" id="PAA91700.1"/>
    </source>
</evidence>
<feature type="compositionally biased region" description="Low complexity" evidence="2">
    <location>
        <begin position="280"/>
        <end position="293"/>
    </location>
</feature>
<feature type="region of interest" description="Disordered" evidence="2">
    <location>
        <begin position="278"/>
        <end position="305"/>
    </location>
</feature>
<keyword evidence="1" id="KW-0175">Coiled coil</keyword>
<evidence type="ECO:0000256" key="1">
    <source>
        <dbReference type="SAM" id="Coils"/>
    </source>
</evidence>
<feature type="region of interest" description="Disordered" evidence="2">
    <location>
        <begin position="1"/>
        <end position="29"/>
    </location>
</feature>
<name>A0A267H071_9PLAT</name>
<keyword evidence="4" id="KW-1185">Reference proteome</keyword>